<proteinExistence type="inferred from homology"/>
<organism evidence="4 5">
    <name type="scientific">Raoultibacter timonensis</name>
    <dbReference type="NCBI Taxonomy" id="1907662"/>
    <lineage>
        <taxon>Bacteria</taxon>
        <taxon>Bacillati</taxon>
        <taxon>Actinomycetota</taxon>
        <taxon>Coriobacteriia</taxon>
        <taxon>Eggerthellales</taxon>
        <taxon>Eggerthellaceae</taxon>
        <taxon>Raoultibacter</taxon>
    </lineage>
</organism>
<dbReference type="PANTHER" id="PTHR30303:SF0">
    <property type="entry name" value="CARBAMOYL DEHYDRATASE HYPE"/>
    <property type="match status" value="1"/>
</dbReference>
<dbReference type="Pfam" id="PF00586">
    <property type="entry name" value="AIRS"/>
    <property type="match status" value="1"/>
</dbReference>
<evidence type="ECO:0000259" key="3">
    <source>
        <dbReference type="Pfam" id="PF02769"/>
    </source>
</evidence>
<dbReference type="InterPro" id="IPR036921">
    <property type="entry name" value="PurM-like_N_sf"/>
</dbReference>
<dbReference type="SUPFAM" id="SSF56042">
    <property type="entry name" value="PurM C-terminal domain-like"/>
    <property type="match status" value="1"/>
</dbReference>
<dbReference type="RefSeq" id="WP_244387526.1">
    <property type="nucleotide sequence ID" value="NZ_AP025564.1"/>
</dbReference>
<evidence type="ECO:0000313" key="5">
    <source>
        <dbReference type="Proteomes" id="UP001320544"/>
    </source>
</evidence>
<dbReference type="CDD" id="cd02197">
    <property type="entry name" value="HypE"/>
    <property type="match status" value="1"/>
</dbReference>
<dbReference type="Proteomes" id="UP001320544">
    <property type="component" value="Chromosome"/>
</dbReference>
<evidence type="ECO:0000313" key="4">
    <source>
        <dbReference type="EMBL" id="BDE94732.1"/>
    </source>
</evidence>
<dbReference type="SUPFAM" id="SSF55326">
    <property type="entry name" value="PurM N-terminal domain-like"/>
    <property type="match status" value="1"/>
</dbReference>
<dbReference type="PANTHER" id="PTHR30303">
    <property type="entry name" value="HYDROGENASE ISOENZYMES FORMATION PROTEIN HYPE"/>
    <property type="match status" value="1"/>
</dbReference>
<protein>
    <submittedName>
        <fullName evidence="4">Hydrogenase expression/formation protein HypE</fullName>
    </submittedName>
</protein>
<feature type="domain" description="PurM-like C-terminal" evidence="3">
    <location>
        <begin position="173"/>
        <end position="316"/>
    </location>
</feature>
<accession>A0ABM7WET7</accession>
<dbReference type="NCBIfam" id="TIGR02124">
    <property type="entry name" value="hypE"/>
    <property type="match status" value="1"/>
</dbReference>
<dbReference type="Pfam" id="PF02769">
    <property type="entry name" value="AIRS_C"/>
    <property type="match status" value="1"/>
</dbReference>
<feature type="domain" description="PurM-like N-terminal" evidence="2">
    <location>
        <begin position="36"/>
        <end position="159"/>
    </location>
</feature>
<reference evidence="4 5" key="1">
    <citation type="submission" date="2022-01" db="EMBL/GenBank/DDBJ databases">
        <title>Novel bile acid biosynthetic pathways are enriched in the microbiome of centenarians.</title>
        <authorList>
            <person name="Sato Y."/>
            <person name="Atarashi K."/>
            <person name="Plichta R.D."/>
            <person name="Arai Y."/>
            <person name="Sasajima S."/>
            <person name="Kearney M.S."/>
            <person name="Suda W."/>
            <person name="Takeshita K."/>
            <person name="Sasaki T."/>
            <person name="Okamoto S."/>
            <person name="Skelly N.A."/>
            <person name="Okamura Y."/>
            <person name="Vlamakis H."/>
            <person name="Li Y."/>
            <person name="Tanoue T."/>
            <person name="Takei H."/>
            <person name="Nittono H."/>
            <person name="Narushima S."/>
            <person name="Irie J."/>
            <person name="Itoh H."/>
            <person name="Moriya K."/>
            <person name="Sugiura Y."/>
            <person name="Suematsu M."/>
            <person name="Moritoki N."/>
            <person name="Shibata S."/>
            <person name="Littman R.D."/>
            <person name="Fischbach A.M."/>
            <person name="Uwamino Y."/>
            <person name="Inoue T."/>
            <person name="Honda A."/>
            <person name="Hattori M."/>
            <person name="Murai T."/>
            <person name="Xavier J.R."/>
            <person name="Hirose N."/>
            <person name="Honda K."/>
        </authorList>
    </citation>
    <scope>NUCLEOTIDE SEQUENCE [LARGE SCALE GENOMIC DNA]</scope>
    <source>
        <strain evidence="4 5">CE91-St30</strain>
    </source>
</reference>
<dbReference type="EMBL" id="AP025564">
    <property type="protein sequence ID" value="BDE94732.1"/>
    <property type="molecule type" value="Genomic_DNA"/>
</dbReference>
<dbReference type="Gene3D" id="3.30.1330.10">
    <property type="entry name" value="PurM-like, N-terminal domain"/>
    <property type="match status" value="1"/>
</dbReference>
<gene>
    <name evidence="4" type="primary">hypE</name>
    <name evidence="4" type="ORF">CE91St30_00650</name>
</gene>
<sequence length="349" mass="36288">MDDTVLLGHGSGGTMMKRIIDEVFFEAYAGANLLRGNDAAVLPSPGSVASTGPLGYSGSLSFSTDSFVVDPHFFPGGDIGRLAVCGTVNDVATAGAEPKYLSCGFILEEGFPMDDLRRICASMAEAAREAGVEIVTGDTKVVNRGHGDGIYINTSGVGYAYAGCDLGGEKCVPGDKVLVTGTMGDHGITIMSCRESLSFAADIESDAAPLNHLIAEVLEAAPNTRCFRDPTRGGLASTLNELAAQSGTDITVDEEAVPVKSAVLGACEMLGYDVFQVANEGKMVCVVPADQADAALAAMRANEYGRDAAIVGDVAAMQPDRGPKVFLRTAFGSTRILDMLVGEQLPRIC</sequence>
<keyword evidence="5" id="KW-1185">Reference proteome</keyword>
<dbReference type="Gene3D" id="3.90.650.10">
    <property type="entry name" value="PurM-like C-terminal domain"/>
    <property type="match status" value="1"/>
</dbReference>
<dbReference type="InterPro" id="IPR016188">
    <property type="entry name" value="PurM-like_N"/>
</dbReference>
<comment type="similarity">
    <text evidence="1">Belongs to the HypE family.</text>
</comment>
<dbReference type="InterPro" id="IPR010918">
    <property type="entry name" value="PurM-like_C_dom"/>
</dbReference>
<evidence type="ECO:0000259" key="2">
    <source>
        <dbReference type="Pfam" id="PF00586"/>
    </source>
</evidence>
<dbReference type="InterPro" id="IPR011854">
    <property type="entry name" value="HypE"/>
</dbReference>
<dbReference type="InterPro" id="IPR036676">
    <property type="entry name" value="PurM-like_C_sf"/>
</dbReference>
<dbReference type="PIRSF" id="PIRSF005644">
    <property type="entry name" value="Hdrgns_mtr_HypE"/>
    <property type="match status" value="1"/>
</dbReference>
<name>A0ABM7WET7_9ACTN</name>
<evidence type="ECO:0000256" key="1">
    <source>
        <dbReference type="ARBA" id="ARBA00006243"/>
    </source>
</evidence>